<organism evidence="4 6">
    <name type="scientific">candidate division TA06 bacterium</name>
    <dbReference type="NCBI Taxonomy" id="2250710"/>
    <lineage>
        <taxon>Bacteria</taxon>
        <taxon>Bacteria division TA06</taxon>
    </lineage>
</organism>
<dbReference type="NCBIfam" id="NF006870">
    <property type="entry name" value="PRK09364.1"/>
    <property type="match status" value="1"/>
</dbReference>
<comment type="caution">
    <text evidence="4">The sequence shown here is derived from an EMBL/GenBank/DDBJ whole genome shotgun (WGS) entry which is preliminary data.</text>
</comment>
<feature type="domain" description="Molybdopterin cofactor biosynthesis C (MoaC)" evidence="3">
    <location>
        <begin position="1"/>
        <end position="136"/>
    </location>
</feature>
<dbReference type="EMBL" id="SOJN01000120">
    <property type="protein sequence ID" value="TET44588.1"/>
    <property type="molecule type" value="Genomic_DNA"/>
</dbReference>
<dbReference type="Proteomes" id="UP000315525">
    <property type="component" value="Unassembled WGS sequence"/>
</dbReference>
<dbReference type="Gene3D" id="3.30.70.640">
    <property type="entry name" value="Molybdopterin cofactor biosynthesis C (MoaC) domain"/>
    <property type="match status" value="1"/>
</dbReference>
<dbReference type="SUPFAM" id="SSF55040">
    <property type="entry name" value="Molybdenum cofactor biosynthesis protein C, MoaC"/>
    <property type="match status" value="1"/>
</dbReference>
<evidence type="ECO:0000256" key="1">
    <source>
        <dbReference type="ARBA" id="ARBA00005046"/>
    </source>
</evidence>
<reference evidence="6 7" key="1">
    <citation type="submission" date="2019-03" db="EMBL/GenBank/DDBJ databases">
        <title>Metabolic potential of uncultured bacteria and archaea associated with petroleum seepage in deep-sea sediments.</title>
        <authorList>
            <person name="Dong X."/>
            <person name="Hubert C."/>
        </authorList>
    </citation>
    <scope>NUCLEOTIDE SEQUENCE [LARGE SCALE GENOMIC DNA]</scope>
    <source>
        <strain evidence="5">E29_bin36</strain>
        <strain evidence="4">E44_bin18</strain>
    </source>
</reference>
<dbReference type="PANTHER" id="PTHR22960">
    <property type="entry name" value="MOLYBDOPTERIN COFACTOR SYNTHESIS PROTEIN A"/>
    <property type="match status" value="1"/>
</dbReference>
<dbReference type="InterPro" id="IPR002820">
    <property type="entry name" value="Mopterin_CF_biosynth-C_dom"/>
</dbReference>
<keyword evidence="2" id="KW-0501">Molybdenum cofactor biosynthesis</keyword>
<dbReference type="InterPro" id="IPR023045">
    <property type="entry name" value="MoaC"/>
</dbReference>
<dbReference type="Pfam" id="PF01967">
    <property type="entry name" value="MoaC"/>
    <property type="match status" value="1"/>
</dbReference>
<dbReference type="UniPathway" id="UPA00344"/>
<sequence>MVDVSAKGETERVAVAACTVSMGEKALSTVIENESVKGDVLTVAKLAGIMAAKRTGEMIPLAHTIKLTNVEIDFTVRKKEREIDIKTEVKSYGKTGVEMEALTAAASSALTIYDMCKAVDRSIVISNLRLLEKSGGKSGRWVRGTAGKSNGK</sequence>
<dbReference type="EMBL" id="SOIP01000023">
    <property type="protein sequence ID" value="TET83448.1"/>
    <property type="molecule type" value="Genomic_DNA"/>
</dbReference>
<accession>A0A523UPW6</accession>
<evidence type="ECO:0000259" key="3">
    <source>
        <dbReference type="Pfam" id="PF01967"/>
    </source>
</evidence>
<keyword evidence="4" id="KW-0456">Lyase</keyword>
<dbReference type="InterPro" id="IPR050105">
    <property type="entry name" value="MoCo_biosynth_MoaA/MoaC"/>
</dbReference>
<dbReference type="EC" id="4.6.1.17" evidence="4"/>
<dbReference type="GO" id="GO:0006777">
    <property type="term" value="P:Mo-molybdopterin cofactor biosynthetic process"/>
    <property type="evidence" value="ECO:0007669"/>
    <property type="project" value="UniProtKB-KW"/>
</dbReference>
<gene>
    <name evidence="4" type="primary">moaC</name>
    <name evidence="5" type="ORF">E3J38_00455</name>
    <name evidence="4" type="ORF">E3J62_09865</name>
</gene>
<evidence type="ECO:0000313" key="4">
    <source>
        <dbReference type="EMBL" id="TET44588.1"/>
    </source>
</evidence>
<dbReference type="NCBIfam" id="TIGR00581">
    <property type="entry name" value="moaC"/>
    <property type="match status" value="1"/>
</dbReference>
<proteinExistence type="predicted"/>
<dbReference type="InterPro" id="IPR036522">
    <property type="entry name" value="MoaC_sf"/>
</dbReference>
<dbReference type="GO" id="GO:0061799">
    <property type="term" value="F:cyclic pyranopterin monophosphate synthase activity"/>
    <property type="evidence" value="ECO:0007669"/>
    <property type="project" value="UniProtKB-EC"/>
</dbReference>
<evidence type="ECO:0000256" key="2">
    <source>
        <dbReference type="ARBA" id="ARBA00023150"/>
    </source>
</evidence>
<comment type="pathway">
    <text evidence="1">Cofactor biosynthesis; molybdopterin biosynthesis.</text>
</comment>
<dbReference type="AlphaFoldDB" id="A0A523UPW6"/>
<evidence type="ECO:0000313" key="7">
    <source>
        <dbReference type="Proteomes" id="UP000315534"/>
    </source>
</evidence>
<dbReference type="Proteomes" id="UP000315534">
    <property type="component" value="Unassembled WGS sequence"/>
</dbReference>
<evidence type="ECO:0000313" key="5">
    <source>
        <dbReference type="EMBL" id="TET83448.1"/>
    </source>
</evidence>
<name>A0A523UPW6_UNCT6</name>
<protein>
    <submittedName>
        <fullName evidence="4">Cyclic pyranopterin monophosphate synthase MoaC</fullName>
        <ecNumber evidence="4">4.6.1.17</ecNumber>
    </submittedName>
</protein>
<evidence type="ECO:0000313" key="6">
    <source>
        <dbReference type="Proteomes" id="UP000315525"/>
    </source>
</evidence>